<dbReference type="UniPathway" id="UPA00241">
    <property type="reaction ID" value="UER00355"/>
</dbReference>
<dbReference type="NCBIfam" id="TIGR01510">
    <property type="entry name" value="coaD_prev_kdtB"/>
    <property type="match status" value="1"/>
</dbReference>
<feature type="binding site" evidence="9">
    <location>
        <position position="87"/>
    </location>
    <ligand>
        <name>substrate</name>
    </ligand>
</feature>
<dbReference type="GO" id="GO:0005737">
    <property type="term" value="C:cytoplasm"/>
    <property type="evidence" value="ECO:0007669"/>
    <property type="project" value="UniProtKB-SubCell"/>
</dbReference>
<dbReference type="SUPFAM" id="SSF52374">
    <property type="entry name" value="Nucleotidylyl transferase"/>
    <property type="match status" value="1"/>
</dbReference>
<proteinExistence type="inferred from homology"/>
<dbReference type="CDD" id="cd02163">
    <property type="entry name" value="PPAT"/>
    <property type="match status" value="1"/>
</dbReference>
<dbReference type="Gene3D" id="3.40.50.620">
    <property type="entry name" value="HUPs"/>
    <property type="match status" value="1"/>
</dbReference>
<comment type="subcellular location">
    <subcellularLocation>
        <location evidence="9">Cytoplasm</location>
    </subcellularLocation>
</comment>
<dbReference type="EMBL" id="AP009389">
    <property type="protein sequence ID" value="BAF59934.1"/>
    <property type="molecule type" value="Genomic_DNA"/>
</dbReference>
<feature type="binding site" evidence="9">
    <location>
        <begin position="123"/>
        <end position="129"/>
    </location>
    <ligand>
        <name>ATP</name>
        <dbReference type="ChEBI" id="CHEBI:30616"/>
    </ligand>
</feature>
<feature type="binding site" evidence="9">
    <location>
        <begin position="88"/>
        <end position="90"/>
    </location>
    <ligand>
        <name>ATP</name>
        <dbReference type="ChEBI" id="CHEBI:30616"/>
    </ligand>
</feature>
<sequence>MRIAICPGSFDPVTYGHLDIIGRASILFDKIIVAVSRNPTKNPIFSIEERVEMLKEVLKSYNNVEVDSFEGLTVNYAIERKAKAIVRGLRVISDFENEFRMALTNKKLACHIETVFLMTRAEFSYISSTTVKEVASFGGSVRSLVPPLVEERLKEKFKNASYKVRRDIEQSGSAERP</sequence>
<comment type="similarity">
    <text evidence="9">Belongs to the bacterial CoaD family.</text>
</comment>
<dbReference type="NCBIfam" id="TIGR00125">
    <property type="entry name" value="cyt_tran_rel"/>
    <property type="match status" value="1"/>
</dbReference>
<keyword evidence="7 9" id="KW-0173">Coenzyme A biosynthesis</keyword>
<organism evidence="11 12">
    <name type="scientific">Pelotomaculum thermopropionicum (strain DSM 13744 / JCM 10971 / SI)</name>
    <dbReference type="NCBI Taxonomy" id="370438"/>
    <lineage>
        <taxon>Bacteria</taxon>
        <taxon>Bacillati</taxon>
        <taxon>Bacillota</taxon>
        <taxon>Clostridia</taxon>
        <taxon>Eubacteriales</taxon>
        <taxon>Desulfotomaculaceae</taxon>
        <taxon>Pelotomaculum</taxon>
    </lineage>
</organism>
<gene>
    <name evidence="11" type="primary">CoaD</name>
    <name evidence="9" type="synonym">coaD</name>
    <name evidence="11" type="ordered locus">PTH_1753</name>
</gene>
<keyword evidence="4 9" id="KW-0547">Nucleotide-binding</keyword>
<dbReference type="InterPro" id="IPR001980">
    <property type="entry name" value="PPAT"/>
</dbReference>
<keyword evidence="3 9" id="KW-0548">Nucleotidyltransferase</keyword>
<comment type="catalytic activity">
    <reaction evidence="8 9">
        <text>(R)-4'-phosphopantetheine + ATP + H(+) = 3'-dephospho-CoA + diphosphate</text>
        <dbReference type="Rhea" id="RHEA:19801"/>
        <dbReference type="ChEBI" id="CHEBI:15378"/>
        <dbReference type="ChEBI" id="CHEBI:30616"/>
        <dbReference type="ChEBI" id="CHEBI:33019"/>
        <dbReference type="ChEBI" id="CHEBI:57328"/>
        <dbReference type="ChEBI" id="CHEBI:61723"/>
        <dbReference type="EC" id="2.7.7.3"/>
    </reaction>
</comment>
<name>A5D1F7_PELTS</name>
<feature type="binding site" evidence="9">
    <location>
        <position position="17"/>
    </location>
    <ligand>
        <name>ATP</name>
        <dbReference type="ChEBI" id="CHEBI:30616"/>
    </ligand>
</feature>
<comment type="cofactor">
    <cofactor evidence="9">
        <name>Mg(2+)</name>
        <dbReference type="ChEBI" id="CHEBI:18420"/>
    </cofactor>
</comment>
<evidence type="ECO:0000256" key="7">
    <source>
        <dbReference type="ARBA" id="ARBA00022993"/>
    </source>
</evidence>
<feature type="binding site" evidence="9">
    <location>
        <begin position="9"/>
        <end position="10"/>
    </location>
    <ligand>
        <name>ATP</name>
        <dbReference type="ChEBI" id="CHEBI:30616"/>
    </ligand>
</feature>
<dbReference type="PANTHER" id="PTHR21342:SF1">
    <property type="entry name" value="PHOSPHOPANTETHEINE ADENYLYLTRANSFERASE"/>
    <property type="match status" value="1"/>
</dbReference>
<feature type="binding site" evidence="9">
    <location>
        <position position="98"/>
    </location>
    <ligand>
        <name>ATP</name>
        <dbReference type="ChEBI" id="CHEBI:30616"/>
    </ligand>
</feature>
<evidence type="ECO:0000256" key="2">
    <source>
        <dbReference type="ARBA" id="ARBA00022679"/>
    </source>
</evidence>
<dbReference type="KEGG" id="pth:PTH_1753"/>
<comment type="function">
    <text evidence="9">Reversibly transfers an adenylyl group from ATP to 4'-phosphopantetheine, yielding dephospho-CoA (dPCoA) and pyrophosphate.</text>
</comment>
<accession>A5D1F7</accession>
<feature type="binding site" evidence="9">
    <location>
        <position position="41"/>
    </location>
    <ligand>
        <name>substrate</name>
    </ligand>
</feature>
<dbReference type="HOGENOM" id="CLU_100149_0_1_9"/>
<evidence type="ECO:0000259" key="10">
    <source>
        <dbReference type="Pfam" id="PF01467"/>
    </source>
</evidence>
<dbReference type="PANTHER" id="PTHR21342">
    <property type="entry name" value="PHOSPHOPANTETHEINE ADENYLYLTRANSFERASE"/>
    <property type="match status" value="1"/>
</dbReference>
<comment type="pathway">
    <text evidence="9">Cofactor biosynthesis; coenzyme A biosynthesis; CoA from (R)-pantothenate: step 4/5.</text>
</comment>
<comment type="subunit">
    <text evidence="9">Homohexamer.</text>
</comment>
<evidence type="ECO:0000256" key="1">
    <source>
        <dbReference type="ARBA" id="ARBA00022490"/>
    </source>
</evidence>
<dbReference type="STRING" id="370438.PTH_1753"/>
<evidence type="ECO:0000256" key="8">
    <source>
        <dbReference type="ARBA" id="ARBA00029346"/>
    </source>
</evidence>
<dbReference type="EC" id="2.7.7.3" evidence="9"/>
<dbReference type="GO" id="GO:0015937">
    <property type="term" value="P:coenzyme A biosynthetic process"/>
    <property type="evidence" value="ECO:0007669"/>
    <property type="project" value="UniProtKB-UniRule"/>
</dbReference>
<evidence type="ECO:0000256" key="5">
    <source>
        <dbReference type="ARBA" id="ARBA00022840"/>
    </source>
</evidence>
<dbReference type="GO" id="GO:0005524">
    <property type="term" value="F:ATP binding"/>
    <property type="evidence" value="ECO:0007669"/>
    <property type="project" value="UniProtKB-KW"/>
</dbReference>
<dbReference type="GO" id="GO:0004595">
    <property type="term" value="F:pantetheine-phosphate adenylyltransferase activity"/>
    <property type="evidence" value="ECO:0007669"/>
    <property type="project" value="UniProtKB-UniRule"/>
</dbReference>
<evidence type="ECO:0000313" key="12">
    <source>
        <dbReference type="Proteomes" id="UP000006556"/>
    </source>
</evidence>
<dbReference type="HAMAP" id="MF_00151">
    <property type="entry name" value="PPAT_bact"/>
    <property type="match status" value="1"/>
</dbReference>
<keyword evidence="2 9" id="KW-0808">Transferase</keyword>
<feature type="domain" description="Cytidyltransferase-like" evidence="10">
    <location>
        <begin position="5"/>
        <end position="133"/>
    </location>
</feature>
<feature type="binding site" evidence="9">
    <location>
        <position position="9"/>
    </location>
    <ligand>
        <name>substrate</name>
    </ligand>
</feature>
<dbReference type="PRINTS" id="PR01020">
    <property type="entry name" value="LPSBIOSNTHSS"/>
</dbReference>
<dbReference type="eggNOG" id="COG0669">
    <property type="taxonomic scope" value="Bacteria"/>
</dbReference>
<dbReference type="Proteomes" id="UP000006556">
    <property type="component" value="Chromosome"/>
</dbReference>
<evidence type="ECO:0000256" key="6">
    <source>
        <dbReference type="ARBA" id="ARBA00022842"/>
    </source>
</evidence>
<keyword evidence="12" id="KW-1185">Reference proteome</keyword>
<protein>
    <recommendedName>
        <fullName evidence="9">Phosphopantetheine adenylyltransferase</fullName>
        <ecNumber evidence="9">2.7.7.3</ecNumber>
    </recommendedName>
    <alternativeName>
        <fullName evidence="9">Dephospho-CoA pyrophosphorylase</fullName>
    </alternativeName>
    <alternativeName>
        <fullName evidence="9">Pantetheine-phosphate adenylyltransferase</fullName>
        <shortName evidence="9">PPAT</shortName>
    </alternativeName>
</protein>
<evidence type="ECO:0000313" key="11">
    <source>
        <dbReference type="EMBL" id="BAF59934.1"/>
    </source>
</evidence>
<evidence type="ECO:0000256" key="4">
    <source>
        <dbReference type="ARBA" id="ARBA00022741"/>
    </source>
</evidence>
<dbReference type="AlphaFoldDB" id="A5D1F7"/>
<dbReference type="InterPro" id="IPR004821">
    <property type="entry name" value="Cyt_trans-like"/>
</dbReference>
<keyword evidence="1 9" id="KW-0963">Cytoplasm</keyword>
<keyword evidence="5 9" id="KW-0067">ATP-binding</keyword>
<keyword evidence="6 9" id="KW-0460">Magnesium</keyword>
<evidence type="ECO:0000256" key="3">
    <source>
        <dbReference type="ARBA" id="ARBA00022695"/>
    </source>
</evidence>
<dbReference type="Pfam" id="PF01467">
    <property type="entry name" value="CTP_transf_like"/>
    <property type="match status" value="1"/>
</dbReference>
<evidence type="ECO:0000256" key="9">
    <source>
        <dbReference type="HAMAP-Rule" id="MF_00151"/>
    </source>
</evidence>
<feature type="binding site" evidence="9">
    <location>
        <position position="73"/>
    </location>
    <ligand>
        <name>substrate</name>
    </ligand>
</feature>
<feature type="site" description="Transition state stabilizer" evidence="9">
    <location>
        <position position="17"/>
    </location>
</feature>
<dbReference type="InterPro" id="IPR014729">
    <property type="entry name" value="Rossmann-like_a/b/a_fold"/>
</dbReference>
<reference evidence="12" key="1">
    <citation type="journal article" date="2008" name="Genome Res.">
        <title>The genome of Pelotomaculum thermopropionicum reveals niche-associated evolution in anaerobic microbiota.</title>
        <authorList>
            <person name="Kosaka T."/>
            <person name="Kato S."/>
            <person name="Shimoyama T."/>
            <person name="Ishii S."/>
            <person name="Abe T."/>
            <person name="Watanabe K."/>
        </authorList>
    </citation>
    <scope>NUCLEOTIDE SEQUENCE [LARGE SCALE GENOMIC DNA]</scope>
    <source>
        <strain evidence="12">DSM 13744 / JCM 10971 / SI</strain>
    </source>
</reference>